<dbReference type="Proteomes" id="UP000492821">
    <property type="component" value="Unassembled WGS sequence"/>
</dbReference>
<dbReference type="WBParaSite" id="Pan_g17744.t2">
    <property type="protein sequence ID" value="Pan_g17744.t2"/>
    <property type="gene ID" value="Pan_g17744"/>
</dbReference>
<name>A0A7E4V842_PANRE</name>
<reference evidence="2" key="2">
    <citation type="submission" date="2020-10" db="UniProtKB">
        <authorList>
            <consortium name="WormBaseParasite"/>
        </authorList>
    </citation>
    <scope>IDENTIFICATION</scope>
</reference>
<reference evidence="1" key="1">
    <citation type="journal article" date="2013" name="Genetics">
        <title>The draft genome and transcriptome of Panagrellus redivivus are shaped by the harsh demands of a free-living lifestyle.</title>
        <authorList>
            <person name="Srinivasan J."/>
            <person name="Dillman A.R."/>
            <person name="Macchietto M.G."/>
            <person name="Heikkinen L."/>
            <person name="Lakso M."/>
            <person name="Fracchia K.M."/>
            <person name="Antoshechkin I."/>
            <person name="Mortazavi A."/>
            <person name="Wong G."/>
            <person name="Sternberg P.W."/>
        </authorList>
    </citation>
    <scope>NUCLEOTIDE SEQUENCE [LARGE SCALE GENOMIC DNA]</scope>
    <source>
        <strain evidence="1">MT8872</strain>
    </source>
</reference>
<dbReference type="PANTHER" id="PTHR21525:SF9">
    <property type="entry name" value="CHANNEL_COLICIN DOMAIN-CONTAINING PROTEIN"/>
    <property type="match status" value="1"/>
</dbReference>
<protein>
    <submittedName>
        <fullName evidence="2">Filamentous hemagglutinin</fullName>
    </submittedName>
</protein>
<organism evidence="1 2">
    <name type="scientific">Panagrellus redivivus</name>
    <name type="common">Microworm</name>
    <dbReference type="NCBI Taxonomy" id="6233"/>
    <lineage>
        <taxon>Eukaryota</taxon>
        <taxon>Metazoa</taxon>
        <taxon>Ecdysozoa</taxon>
        <taxon>Nematoda</taxon>
        <taxon>Chromadorea</taxon>
        <taxon>Rhabditida</taxon>
        <taxon>Tylenchina</taxon>
        <taxon>Panagrolaimomorpha</taxon>
        <taxon>Panagrolaimoidea</taxon>
        <taxon>Panagrolaimidae</taxon>
        <taxon>Panagrellus</taxon>
    </lineage>
</organism>
<keyword evidence="1" id="KW-1185">Reference proteome</keyword>
<evidence type="ECO:0000313" key="1">
    <source>
        <dbReference type="Proteomes" id="UP000492821"/>
    </source>
</evidence>
<evidence type="ECO:0000313" key="2">
    <source>
        <dbReference type="WBParaSite" id="Pan_g17744.t2"/>
    </source>
</evidence>
<accession>A0A7E4V842</accession>
<dbReference type="PANTHER" id="PTHR21525">
    <property type="entry name" value="MOTILE SPERM PROTEIN"/>
    <property type="match status" value="1"/>
</dbReference>
<sequence length="377" mass="39305">MSDSDNTASYASKAYEFCGGLFKGTVNAVPSMPETSGISAYGSKAYEFCGNAVKGTVNAIPTSIPGSSTISSVGSKVYETCGNAVKGTVNAVPHIPGSDTITNYGSKAYEYCSSAFKGAENAVPIEVTESDSTLDQTRKTAEYLGGVWKGAVRNASRFDFKFNTSRSTAVSITDSAAKYLNGKPKVWIRYDRPHPGADFKHINIDRAVTKYVHGVKRPPNHVPISGVHMKTVEATTRVLDGINQVAYPVAVTLDTVAVGAAAYQDYKNGTSRNAVATTATVAAGWVAGYTGAAGGSAIGTAVLPGMGTIIGGLVGGIAGGVSGAVKAHTVFNDVADRVGYDVEKRNCVKCQTTFTAAIYNGEKDFTKCGQCHHASKL</sequence>
<proteinExistence type="predicted"/>
<dbReference type="AlphaFoldDB" id="A0A7E4V842"/>